<evidence type="ECO:0000256" key="6">
    <source>
        <dbReference type="ARBA" id="ARBA00023288"/>
    </source>
</evidence>
<sequence>MNRFRWTIVAIVVVVIAAVGAYFGLNGGKTTSTNDSGKKSVAIITDTGGIDDHSFNQSAWEGLQKYGKEEGLSKGNNGYNYFQSNDESDYKPNINSAIQAKFKTIFGIGYALEPAVKQAAKQNPKTNFGIIDDTIPNIKNVVSITFHTEQSSYLAGVAAAKASKTQKIGFVGGVKGDIIDTFQAGYVAGAKSVNKNIQINVQYANSYSDAAQGKTIASAMYADGDDVIFTAAGGTGNGVFAQAKALNQKQAADKKVWVIGVDRDQKSDGNYTDKNGNKSNFTLASAVKEVGQAVIDISKKAQAGKFPGGKTVSFGFKEHGVYLAKDSMSSSVWSAVQAAKKKVESGSIKVPIHPKSYASVQ</sequence>
<dbReference type="Proteomes" id="UP000181728">
    <property type="component" value="Unassembled WGS sequence"/>
</dbReference>
<organism evidence="10 12">
    <name type="scientific">Oenococcus oeni</name>
    <name type="common">Leuconostoc oenos</name>
    <dbReference type="NCBI Taxonomy" id="1247"/>
    <lineage>
        <taxon>Bacteria</taxon>
        <taxon>Bacillati</taxon>
        <taxon>Bacillota</taxon>
        <taxon>Bacilli</taxon>
        <taxon>Lactobacillales</taxon>
        <taxon>Lactobacillaceae</taxon>
        <taxon>Oenococcus</taxon>
    </lineage>
</organism>
<keyword evidence="3" id="KW-1003">Cell membrane</keyword>
<comment type="similarity">
    <text evidence="2">Belongs to the BMP lipoprotein family.</text>
</comment>
<name>A0A483BN89_OENOE</name>
<keyword evidence="4" id="KW-0732">Signal</keyword>
<evidence type="ECO:0000256" key="5">
    <source>
        <dbReference type="ARBA" id="ARBA00023136"/>
    </source>
</evidence>
<dbReference type="Pfam" id="PF02608">
    <property type="entry name" value="Bmp"/>
    <property type="match status" value="1"/>
</dbReference>
<dbReference type="EMBL" id="MLOK01000053">
    <property type="protein sequence ID" value="OIM20658.1"/>
    <property type="molecule type" value="Genomic_DNA"/>
</dbReference>
<keyword evidence="5 7" id="KW-0472">Membrane</keyword>
<dbReference type="InterPro" id="IPR028082">
    <property type="entry name" value="Peripla_BP_I"/>
</dbReference>
<evidence type="ECO:0000259" key="8">
    <source>
        <dbReference type="Pfam" id="PF02608"/>
    </source>
</evidence>
<evidence type="ECO:0000256" key="1">
    <source>
        <dbReference type="ARBA" id="ARBA00004193"/>
    </source>
</evidence>
<proteinExistence type="inferred from homology"/>
<evidence type="ECO:0000256" key="7">
    <source>
        <dbReference type="SAM" id="Phobius"/>
    </source>
</evidence>
<reference evidence="11 13" key="2">
    <citation type="submission" date="2018-08" db="EMBL/GenBank/DDBJ databases">
        <authorList>
            <person name="Lorentzen P. G. S. M."/>
        </authorList>
    </citation>
    <scope>NUCLEOTIDE SEQUENCE [LARGE SCALE GENOMIC DNA]</scope>
    <source>
        <strain evidence="11 13">CRBO_1381</strain>
    </source>
</reference>
<feature type="transmembrane region" description="Helical" evidence="7">
    <location>
        <begin position="6"/>
        <end position="25"/>
    </location>
</feature>
<dbReference type="GO" id="GO:0005886">
    <property type="term" value="C:plasma membrane"/>
    <property type="evidence" value="ECO:0007669"/>
    <property type="project" value="UniProtKB-SubCell"/>
</dbReference>
<keyword evidence="6 11" id="KW-0449">Lipoprotein</keyword>
<evidence type="ECO:0000256" key="4">
    <source>
        <dbReference type="ARBA" id="ARBA00022729"/>
    </source>
</evidence>
<reference evidence="10 12" key="1">
    <citation type="journal article" date="2016" name="BMC Genomics">
        <title>Consensus pan-genome assembly of the specialised wine bacterium Oenococcus oeni.</title>
        <authorList>
            <person name="Sternes P.R."/>
            <person name="Borneman A.R."/>
        </authorList>
    </citation>
    <scope>NUCLEOTIDE SEQUENCE [LARGE SCALE GENOMIC DNA]</scope>
    <source>
        <strain evidence="10 12">AWRIB661</strain>
    </source>
</reference>
<dbReference type="AlphaFoldDB" id="A0A483BN89"/>
<comment type="subcellular location">
    <subcellularLocation>
        <location evidence="1">Cell membrane</location>
        <topology evidence="1">Lipid-anchor</topology>
    </subcellularLocation>
</comment>
<evidence type="ECO:0000256" key="3">
    <source>
        <dbReference type="ARBA" id="ARBA00022475"/>
    </source>
</evidence>
<dbReference type="SUPFAM" id="SSF53822">
    <property type="entry name" value="Periplasmic binding protein-like I"/>
    <property type="match status" value="1"/>
</dbReference>
<evidence type="ECO:0000313" key="12">
    <source>
        <dbReference type="Proteomes" id="UP000181728"/>
    </source>
</evidence>
<dbReference type="InterPro" id="IPR050957">
    <property type="entry name" value="BMP_lipoprotein"/>
</dbReference>
<dbReference type="Proteomes" id="UP001281024">
    <property type="component" value="Unassembled WGS sequence"/>
</dbReference>
<reference evidence="9" key="3">
    <citation type="submission" date="2019-10" db="EMBL/GenBank/DDBJ databases">
        <title>Malate fermentation in French cider.</title>
        <authorList>
            <person name="Cousin F.J."/>
            <person name="Medina Fernandez S."/>
            <person name="Misery B."/>
            <person name="Laplace J.-M."/>
            <person name="Cretenet M."/>
        </authorList>
    </citation>
    <scope>NUCLEOTIDE SEQUENCE</scope>
    <source>
        <strain evidence="9">UCMA15129</strain>
    </source>
</reference>
<evidence type="ECO:0000313" key="10">
    <source>
        <dbReference type="EMBL" id="OIM20658.1"/>
    </source>
</evidence>
<dbReference type="Gene3D" id="3.40.50.2300">
    <property type="match status" value="2"/>
</dbReference>
<keyword evidence="7" id="KW-0812">Transmembrane</keyword>
<dbReference type="Proteomes" id="UP000294726">
    <property type="component" value="Chromosome"/>
</dbReference>
<dbReference type="PANTHER" id="PTHR34296:SF2">
    <property type="entry name" value="ABC TRANSPORTER GUANOSINE-BINDING PROTEIN NUPN"/>
    <property type="match status" value="1"/>
</dbReference>
<gene>
    <name evidence="11" type="primary">nupN</name>
    <name evidence="10" type="ORF">ATX59_07965</name>
    <name evidence="9" type="ORF">GA838_00735</name>
    <name evidence="11" type="ORF">OENI_1637</name>
</gene>
<evidence type="ECO:0000313" key="9">
    <source>
        <dbReference type="EMBL" id="MDV7714307.1"/>
    </source>
</evidence>
<dbReference type="PANTHER" id="PTHR34296">
    <property type="entry name" value="TRANSCRIPTIONAL ACTIVATOR PROTEIN MED"/>
    <property type="match status" value="1"/>
</dbReference>
<dbReference type="EMBL" id="WERV01000001">
    <property type="protein sequence ID" value="MDV7714307.1"/>
    <property type="molecule type" value="Genomic_DNA"/>
</dbReference>
<feature type="domain" description="ABC transporter substrate-binding protein PnrA-like" evidence="8">
    <location>
        <begin position="40"/>
        <end position="351"/>
    </location>
</feature>
<evidence type="ECO:0000256" key="2">
    <source>
        <dbReference type="ARBA" id="ARBA00008610"/>
    </source>
</evidence>
<accession>A0A483BN89</accession>
<dbReference type="RefSeq" id="WP_002816564.1">
    <property type="nucleotide sequence ID" value="NZ_CP014324.1"/>
</dbReference>
<evidence type="ECO:0000313" key="13">
    <source>
        <dbReference type="Proteomes" id="UP000294726"/>
    </source>
</evidence>
<protein>
    <submittedName>
        <fullName evidence="10">BMP family ABC transporter substrate-binding protein</fullName>
    </submittedName>
    <submittedName>
        <fullName evidence="11">Surface lipoprotein involved in guanosine transport</fullName>
    </submittedName>
</protein>
<evidence type="ECO:0000313" key="11">
    <source>
        <dbReference type="EMBL" id="VDB98968.1"/>
    </source>
</evidence>
<dbReference type="CDD" id="cd06354">
    <property type="entry name" value="PBP1_PrnA-like"/>
    <property type="match status" value="1"/>
</dbReference>
<dbReference type="InterPro" id="IPR003760">
    <property type="entry name" value="PnrA-like"/>
</dbReference>
<dbReference type="EMBL" id="LR031358">
    <property type="protein sequence ID" value="VDB98968.1"/>
    <property type="molecule type" value="Genomic_DNA"/>
</dbReference>
<keyword evidence="7" id="KW-1133">Transmembrane helix</keyword>